<dbReference type="PRINTS" id="PR00032">
    <property type="entry name" value="HTHARAC"/>
</dbReference>
<evidence type="ECO:0000313" key="5">
    <source>
        <dbReference type="EMBL" id="MBM3095672.1"/>
    </source>
</evidence>
<dbReference type="SUPFAM" id="SSF46689">
    <property type="entry name" value="Homeodomain-like"/>
    <property type="match status" value="2"/>
</dbReference>
<dbReference type="InterPro" id="IPR009057">
    <property type="entry name" value="Homeodomain-like_sf"/>
</dbReference>
<evidence type="ECO:0000259" key="4">
    <source>
        <dbReference type="PROSITE" id="PS01124"/>
    </source>
</evidence>
<dbReference type="GO" id="GO:0043565">
    <property type="term" value="F:sequence-specific DNA binding"/>
    <property type="evidence" value="ECO:0007669"/>
    <property type="project" value="InterPro"/>
</dbReference>
<feature type="domain" description="HTH araC/xylS-type" evidence="4">
    <location>
        <begin position="8"/>
        <end position="106"/>
    </location>
</feature>
<dbReference type="PANTHER" id="PTHR46796:SF14">
    <property type="entry name" value="TRANSCRIPTIONAL REGULATORY PROTEIN"/>
    <property type="match status" value="1"/>
</dbReference>
<evidence type="ECO:0000256" key="1">
    <source>
        <dbReference type="ARBA" id="ARBA00023015"/>
    </source>
</evidence>
<proteinExistence type="predicted"/>
<sequence length="122" mass="13977">MLAPWRLKRAVEFIEMNLATPLQLVDIARAAGLSPMHFAAGFRFATGRSPHAYLRDRRIERAKTKLLSDDLSIDEIAIDVGFRSQTHFITVFRRQTGHPPARWRRCSACIGEPSEVVWRMSQ</sequence>
<dbReference type="EMBL" id="WXFA01000051">
    <property type="protein sequence ID" value="MBM3095672.1"/>
    <property type="molecule type" value="Genomic_DNA"/>
</dbReference>
<dbReference type="Gene3D" id="1.10.10.60">
    <property type="entry name" value="Homeodomain-like"/>
    <property type="match status" value="2"/>
</dbReference>
<dbReference type="InterPro" id="IPR018062">
    <property type="entry name" value="HTH_AraC-typ_CS"/>
</dbReference>
<accession>A0AAW4FX20</accession>
<dbReference type="Pfam" id="PF12833">
    <property type="entry name" value="HTH_18"/>
    <property type="match status" value="1"/>
</dbReference>
<evidence type="ECO:0000256" key="2">
    <source>
        <dbReference type="ARBA" id="ARBA00023125"/>
    </source>
</evidence>
<name>A0AAW4FX20_9HYPH</name>
<dbReference type="SMART" id="SM00342">
    <property type="entry name" value="HTH_ARAC"/>
    <property type="match status" value="1"/>
</dbReference>
<evidence type="ECO:0000313" key="6">
    <source>
        <dbReference type="Proteomes" id="UP000744980"/>
    </source>
</evidence>
<dbReference type="InterPro" id="IPR020449">
    <property type="entry name" value="Tscrpt_reg_AraC-type_HTH"/>
</dbReference>
<keyword evidence="3" id="KW-0804">Transcription</keyword>
<dbReference type="Proteomes" id="UP000744980">
    <property type="component" value="Unassembled WGS sequence"/>
</dbReference>
<dbReference type="PANTHER" id="PTHR46796">
    <property type="entry name" value="HTH-TYPE TRANSCRIPTIONAL ACTIVATOR RHAS-RELATED"/>
    <property type="match status" value="1"/>
</dbReference>
<reference evidence="5 6" key="1">
    <citation type="submission" date="2020-01" db="EMBL/GenBank/DDBJ databases">
        <title>Draft genome assembly of Ensifer adhaerens T173.</title>
        <authorList>
            <person name="Craig J.E."/>
            <person name="Stinchcombe J.R."/>
        </authorList>
    </citation>
    <scope>NUCLEOTIDE SEQUENCE [LARGE SCALE GENOMIC DNA]</scope>
    <source>
        <strain evidence="5 6">T173</strain>
    </source>
</reference>
<dbReference type="AlphaFoldDB" id="A0AAW4FX20"/>
<comment type="caution">
    <text evidence="5">The sequence shown here is derived from an EMBL/GenBank/DDBJ whole genome shotgun (WGS) entry which is preliminary data.</text>
</comment>
<gene>
    <name evidence="5" type="ORF">GFB56_33690</name>
</gene>
<dbReference type="GO" id="GO:0003700">
    <property type="term" value="F:DNA-binding transcription factor activity"/>
    <property type="evidence" value="ECO:0007669"/>
    <property type="project" value="InterPro"/>
</dbReference>
<organism evidence="5 6">
    <name type="scientific">Ensifer canadensis</name>
    <dbReference type="NCBI Taxonomy" id="555315"/>
    <lineage>
        <taxon>Bacteria</taxon>
        <taxon>Pseudomonadati</taxon>
        <taxon>Pseudomonadota</taxon>
        <taxon>Alphaproteobacteria</taxon>
        <taxon>Hyphomicrobiales</taxon>
        <taxon>Rhizobiaceae</taxon>
        <taxon>Sinorhizobium/Ensifer group</taxon>
        <taxon>Ensifer</taxon>
    </lineage>
</organism>
<dbReference type="InterPro" id="IPR050204">
    <property type="entry name" value="AraC_XylS_family_regulators"/>
</dbReference>
<protein>
    <submittedName>
        <fullName evidence="5">Helix-turn-helix domain-containing protein</fullName>
    </submittedName>
</protein>
<dbReference type="PROSITE" id="PS00041">
    <property type="entry name" value="HTH_ARAC_FAMILY_1"/>
    <property type="match status" value="1"/>
</dbReference>
<dbReference type="InterPro" id="IPR018060">
    <property type="entry name" value="HTH_AraC"/>
</dbReference>
<keyword evidence="1" id="KW-0805">Transcription regulation</keyword>
<keyword evidence="2" id="KW-0238">DNA-binding</keyword>
<dbReference type="PROSITE" id="PS01124">
    <property type="entry name" value="HTH_ARAC_FAMILY_2"/>
    <property type="match status" value="1"/>
</dbReference>
<evidence type="ECO:0000256" key="3">
    <source>
        <dbReference type="ARBA" id="ARBA00023163"/>
    </source>
</evidence>
<keyword evidence="6" id="KW-1185">Reference proteome</keyword>